<dbReference type="FunFam" id="1.25.40.10:FF:000427">
    <property type="entry name" value="Pentatricopeptide repeat-containing protein chloroplastic"/>
    <property type="match status" value="1"/>
</dbReference>
<keyword evidence="2" id="KW-0677">Repeat</keyword>
<feature type="repeat" description="PPR" evidence="3">
    <location>
        <begin position="378"/>
        <end position="412"/>
    </location>
</feature>
<evidence type="ECO:0000256" key="3">
    <source>
        <dbReference type="PROSITE-ProRule" id="PRU00708"/>
    </source>
</evidence>
<evidence type="ECO:0000313" key="5">
    <source>
        <dbReference type="Proteomes" id="UP000554482"/>
    </source>
</evidence>
<dbReference type="PROSITE" id="PS51375">
    <property type="entry name" value="PPR"/>
    <property type="match status" value="4"/>
</dbReference>
<dbReference type="Pfam" id="PF01535">
    <property type="entry name" value="PPR"/>
    <property type="match status" value="3"/>
</dbReference>
<evidence type="ECO:0000313" key="4">
    <source>
        <dbReference type="EMBL" id="KAF5202647.1"/>
    </source>
</evidence>
<dbReference type="Pfam" id="PF20431">
    <property type="entry name" value="E_motif"/>
    <property type="match status" value="1"/>
</dbReference>
<accession>A0A7J6X0S4</accession>
<proteinExistence type="inferred from homology"/>
<dbReference type="PANTHER" id="PTHR47926">
    <property type="entry name" value="PENTATRICOPEPTIDE REPEAT-CONTAINING PROTEIN"/>
    <property type="match status" value="1"/>
</dbReference>
<dbReference type="PANTHER" id="PTHR47926:SF422">
    <property type="entry name" value="PENTACOTRIPEPTIDE-REPEAT REGION OF PRORP DOMAIN-CONTAINING PROTEIN"/>
    <property type="match status" value="1"/>
</dbReference>
<feature type="repeat" description="PPR" evidence="3">
    <location>
        <begin position="75"/>
        <end position="109"/>
    </location>
</feature>
<organism evidence="4 5">
    <name type="scientific">Thalictrum thalictroides</name>
    <name type="common">Rue-anemone</name>
    <name type="synonym">Anemone thalictroides</name>
    <dbReference type="NCBI Taxonomy" id="46969"/>
    <lineage>
        <taxon>Eukaryota</taxon>
        <taxon>Viridiplantae</taxon>
        <taxon>Streptophyta</taxon>
        <taxon>Embryophyta</taxon>
        <taxon>Tracheophyta</taxon>
        <taxon>Spermatophyta</taxon>
        <taxon>Magnoliopsida</taxon>
        <taxon>Ranunculales</taxon>
        <taxon>Ranunculaceae</taxon>
        <taxon>Thalictroideae</taxon>
        <taxon>Thalictrum</taxon>
    </lineage>
</organism>
<dbReference type="GO" id="GO:0003729">
    <property type="term" value="F:mRNA binding"/>
    <property type="evidence" value="ECO:0007669"/>
    <property type="project" value="UniProtKB-ARBA"/>
</dbReference>
<dbReference type="Proteomes" id="UP000554482">
    <property type="component" value="Unassembled WGS sequence"/>
</dbReference>
<reference evidence="4 5" key="1">
    <citation type="submission" date="2020-06" db="EMBL/GenBank/DDBJ databases">
        <title>Transcriptomic and genomic resources for Thalictrum thalictroides and T. hernandezii: Facilitating candidate gene discovery in an emerging model plant lineage.</title>
        <authorList>
            <person name="Arias T."/>
            <person name="Riano-Pachon D.M."/>
            <person name="Di Stilio V.S."/>
        </authorList>
    </citation>
    <scope>NUCLEOTIDE SEQUENCE [LARGE SCALE GENOMIC DNA]</scope>
    <source>
        <strain evidence="5">cv. WT478/WT964</strain>
        <tissue evidence="4">Leaves</tissue>
    </source>
</reference>
<dbReference type="OrthoDB" id="185373at2759"/>
<evidence type="ECO:0000256" key="1">
    <source>
        <dbReference type="ARBA" id="ARBA00006643"/>
    </source>
</evidence>
<comment type="similarity">
    <text evidence="1">Belongs to the PPR family. PCMP-H subfamily.</text>
</comment>
<dbReference type="InterPro" id="IPR002885">
    <property type="entry name" value="PPR_rpt"/>
</dbReference>
<feature type="repeat" description="PPR" evidence="3">
    <location>
        <begin position="176"/>
        <end position="210"/>
    </location>
</feature>
<comment type="caution">
    <text evidence="4">The sequence shown here is derived from an EMBL/GenBank/DDBJ whole genome shotgun (WGS) entry which is preliminary data.</text>
</comment>
<name>A0A7J6X0S4_THATH</name>
<gene>
    <name evidence="4" type="ORF">FRX31_007765</name>
</gene>
<dbReference type="InterPro" id="IPR046848">
    <property type="entry name" value="E_motif"/>
</dbReference>
<dbReference type="AlphaFoldDB" id="A0A7J6X0S4"/>
<evidence type="ECO:0000256" key="2">
    <source>
        <dbReference type="ARBA" id="ARBA00022737"/>
    </source>
</evidence>
<keyword evidence="5" id="KW-1185">Reference proteome</keyword>
<dbReference type="Pfam" id="PF13041">
    <property type="entry name" value="PPR_2"/>
    <property type="match status" value="4"/>
</dbReference>
<dbReference type="InterPro" id="IPR011990">
    <property type="entry name" value="TPR-like_helical_dom_sf"/>
</dbReference>
<dbReference type="GO" id="GO:0009451">
    <property type="term" value="P:RNA modification"/>
    <property type="evidence" value="ECO:0007669"/>
    <property type="project" value="InterPro"/>
</dbReference>
<dbReference type="NCBIfam" id="TIGR00756">
    <property type="entry name" value="PPR"/>
    <property type="match status" value="5"/>
</dbReference>
<dbReference type="FunFam" id="1.25.40.10:FF:000351">
    <property type="entry name" value="Pentatricopeptide repeat-containing protein"/>
    <property type="match status" value="1"/>
</dbReference>
<dbReference type="InterPro" id="IPR046960">
    <property type="entry name" value="PPR_At4g14850-like_plant"/>
</dbReference>
<dbReference type="Gene3D" id="1.25.40.10">
    <property type="entry name" value="Tetratricopeptide repeat domain"/>
    <property type="match status" value="5"/>
</dbReference>
<dbReference type="FunFam" id="1.25.40.10:FF:000690">
    <property type="entry name" value="Pentatricopeptide repeat-containing protein"/>
    <property type="match status" value="1"/>
</dbReference>
<protein>
    <submittedName>
        <fullName evidence="4">Pentatricopeptide repeat-containing protein</fullName>
    </submittedName>
</protein>
<feature type="repeat" description="PPR" evidence="3">
    <location>
        <begin position="277"/>
        <end position="311"/>
    </location>
</feature>
<dbReference type="EMBL" id="JABWDY010007803">
    <property type="protein sequence ID" value="KAF5202647.1"/>
    <property type="molecule type" value="Genomic_DNA"/>
</dbReference>
<dbReference type="FunFam" id="1.25.40.10:FF:000436">
    <property type="entry name" value="Pentatricopeptide repeat-containing protein At5g39350 family"/>
    <property type="match status" value="1"/>
</dbReference>
<sequence>MLDGEYFPDSYTIPIVIRACSQLHALQLGESVHGQVMKFGFDTNMIVMSGFVRFYASCGSVEFARKLFDDMPERDVVSWTTMISGYVQLNCLEESFVLFDEMRRDGIEPNKVTIVSLLAVCGNVQALDGGKWVHSYIVDNKMEFDIVVGNALINMYARCGCMSNALEAFHNILEPDTVSWNTLISGFAQNGCPVEALRLFQEMKNSNARPNEITLTSTLSACAQLGDLEQGKILHTYIAENNIIYSTFIGNGLINMYSKCGELKEAECVFHQMPDKDIFSWTALVSGYVQGSKLKEALSLFHEMQLSGVEPNEVTLVSMLSACAQLGALDQGKLIHEYIIQHRVKQDVYLESGLIDMYVKCGCMPRALQIFHCMRRKYTFSWNALIGGLAMHGHGREAIILFSQMQMTGAIPDSVTFLAVLCACTHSGLVSEGYQFFNSMSSFYGITPGIEHYGCMVDLLGRAGHLEEAAEFIEKMPIEPNHIIWGTLLSACCVHRKVELGEKVAQHIIRLAPDDEVYVLISNLYAEAGRWDDVRRVRALMGNKGLEKSPGCSLIEVDGIVEEFHVRGMMHYESDRIYLALDCLMLQSKEALFESSEYEASMDNKNGEEFFR</sequence>